<accession>A0A9Q0R6Q5</accession>
<reference evidence="1" key="1">
    <citation type="submission" date="2022-10" db="EMBL/GenBank/DDBJ databases">
        <title>Novel sulphate-reducing endosymbionts in the free-living metamonad Anaeramoeba.</title>
        <authorList>
            <person name="Jerlstrom-Hultqvist J."/>
            <person name="Cepicka I."/>
            <person name="Gallot-Lavallee L."/>
            <person name="Salas-Leiva D."/>
            <person name="Curtis B.A."/>
            <person name="Zahonova K."/>
            <person name="Pipaliya S."/>
            <person name="Dacks J."/>
            <person name="Roger A.J."/>
        </authorList>
    </citation>
    <scope>NUCLEOTIDE SEQUENCE</scope>
    <source>
        <strain evidence="1">BMAN</strain>
    </source>
</reference>
<dbReference type="GO" id="GO:0003989">
    <property type="term" value="F:acetyl-CoA carboxylase activity"/>
    <property type="evidence" value="ECO:0007669"/>
    <property type="project" value="InterPro"/>
</dbReference>
<dbReference type="Proteomes" id="UP001149090">
    <property type="component" value="Unassembled WGS sequence"/>
</dbReference>
<gene>
    <name evidence="1" type="ORF">M0811_12679</name>
</gene>
<dbReference type="AlphaFoldDB" id="A0A9Q0R6Q5"/>
<keyword evidence="2" id="KW-1185">Reference proteome</keyword>
<dbReference type="InterPro" id="IPR049076">
    <property type="entry name" value="ACCA"/>
</dbReference>
<proteinExistence type="predicted"/>
<comment type="caution">
    <text evidence="1">The sequence shown here is derived from an EMBL/GenBank/DDBJ whole genome shotgun (WGS) entry which is preliminary data.</text>
</comment>
<name>A0A9Q0R6Q5_ANAIG</name>
<dbReference type="PANTHER" id="PTHR45728:SF3">
    <property type="entry name" value="ACETYL-COA CARBOXYLASE"/>
    <property type="match status" value="1"/>
</dbReference>
<evidence type="ECO:0000313" key="2">
    <source>
        <dbReference type="Proteomes" id="UP001149090"/>
    </source>
</evidence>
<evidence type="ECO:0000313" key="1">
    <source>
        <dbReference type="EMBL" id="KAJ5067979.1"/>
    </source>
</evidence>
<organism evidence="1 2">
    <name type="scientific">Anaeramoeba ignava</name>
    <name type="common">Anaerobic marine amoeba</name>
    <dbReference type="NCBI Taxonomy" id="1746090"/>
    <lineage>
        <taxon>Eukaryota</taxon>
        <taxon>Metamonada</taxon>
        <taxon>Anaeramoebidae</taxon>
        <taxon>Anaeramoeba</taxon>
    </lineage>
</organism>
<dbReference type="EMBL" id="JAPDFW010000122">
    <property type="protein sequence ID" value="KAJ5067979.1"/>
    <property type="molecule type" value="Genomic_DNA"/>
</dbReference>
<protein>
    <submittedName>
        <fullName evidence="1">Uncharacterized protein</fullName>
    </submittedName>
</protein>
<dbReference type="OrthoDB" id="14612at2759"/>
<dbReference type="Gene3D" id="2.40.460.10">
    <property type="entry name" value="Biotin dependent carboxylase carboxyltransferase"/>
    <property type="match status" value="1"/>
</dbReference>
<dbReference type="PANTHER" id="PTHR45728">
    <property type="entry name" value="ACETYL-COA CARBOXYLASE, ISOFORM A"/>
    <property type="match status" value="1"/>
</dbReference>
<dbReference type="GO" id="GO:0006633">
    <property type="term" value="P:fatty acid biosynthetic process"/>
    <property type="evidence" value="ECO:0007669"/>
    <property type="project" value="TreeGrafter"/>
</dbReference>
<sequence length="137" mass="15672">MRFPELKWNNPDDLEQGFQYLYLNEGDIKELRVNMFGNDCRRKLHQHTECFTISYVTGRAVVFGSYLVRLGQRGPQIMGANGISHRIGKSLPIHLSSLLQDPIEREIEFIPPNEPYDPVNLLNGAYDQKPKNGSVVV</sequence>